<dbReference type="GO" id="GO:0006412">
    <property type="term" value="P:translation"/>
    <property type="evidence" value="ECO:0007669"/>
    <property type="project" value="InterPro"/>
</dbReference>
<dbReference type="FunFam" id="3.30.1490.10:FF:000002">
    <property type="entry name" value="40S ribosomal protein S15a"/>
    <property type="match status" value="1"/>
</dbReference>
<dbReference type="InterPro" id="IPR000630">
    <property type="entry name" value="Ribosomal_uS8"/>
</dbReference>
<dbReference type="Gene3D" id="3.30.1490.10">
    <property type="match status" value="1"/>
</dbReference>
<name>A0A9D4U8A7_ADICA</name>
<evidence type="ECO:0000313" key="5">
    <source>
        <dbReference type="EMBL" id="KAI5063349.1"/>
    </source>
</evidence>
<evidence type="ECO:0000256" key="4">
    <source>
        <dbReference type="RuleBase" id="RU003660"/>
    </source>
</evidence>
<keyword evidence="6" id="KW-1185">Reference proteome</keyword>
<dbReference type="GO" id="GO:0005840">
    <property type="term" value="C:ribosome"/>
    <property type="evidence" value="ECO:0007669"/>
    <property type="project" value="UniProtKB-KW"/>
</dbReference>
<organism evidence="5 6">
    <name type="scientific">Adiantum capillus-veneris</name>
    <name type="common">Maidenhair fern</name>
    <dbReference type="NCBI Taxonomy" id="13818"/>
    <lineage>
        <taxon>Eukaryota</taxon>
        <taxon>Viridiplantae</taxon>
        <taxon>Streptophyta</taxon>
        <taxon>Embryophyta</taxon>
        <taxon>Tracheophyta</taxon>
        <taxon>Polypodiopsida</taxon>
        <taxon>Polypodiidae</taxon>
        <taxon>Polypodiales</taxon>
        <taxon>Pteridineae</taxon>
        <taxon>Pteridaceae</taxon>
        <taxon>Vittarioideae</taxon>
        <taxon>Adiantum</taxon>
    </lineage>
</organism>
<accession>A0A9D4U8A7</accession>
<keyword evidence="3 4" id="KW-0687">Ribonucleoprotein</keyword>
<dbReference type="Proteomes" id="UP000886520">
    <property type="component" value="Chromosome 21"/>
</dbReference>
<evidence type="ECO:0008006" key="7">
    <source>
        <dbReference type="Google" id="ProtNLM"/>
    </source>
</evidence>
<sequence length="130" mass="14821">MVQIIVLNDALKNMYNAQKRDKRQVLLEPSLKVIIKFLTVMQKKLYIGEFELVDDHRAVKIVVELNRRLNKGAVISPCYDVAVGELEAWTACLPSSRYFGHIVLTTSVGIMDHDEARRKNVGEKVLGSFY</sequence>
<dbReference type="OrthoDB" id="523101at2759"/>
<dbReference type="FunFam" id="3.30.1370.30:FF:000001">
    <property type="entry name" value="40S ribosomal protein S15a"/>
    <property type="match status" value="1"/>
</dbReference>
<evidence type="ECO:0000256" key="2">
    <source>
        <dbReference type="ARBA" id="ARBA00022980"/>
    </source>
</evidence>
<dbReference type="AlphaFoldDB" id="A0A9D4U8A7"/>
<reference evidence="5" key="1">
    <citation type="submission" date="2021-01" db="EMBL/GenBank/DDBJ databases">
        <title>Adiantum capillus-veneris genome.</title>
        <authorList>
            <person name="Fang Y."/>
            <person name="Liao Q."/>
        </authorList>
    </citation>
    <scope>NUCLEOTIDE SEQUENCE</scope>
    <source>
        <strain evidence="5">H3</strain>
        <tissue evidence="5">Leaf</tissue>
    </source>
</reference>
<dbReference type="PANTHER" id="PTHR11758">
    <property type="entry name" value="40S RIBOSOMAL PROTEIN S15A"/>
    <property type="match status" value="1"/>
</dbReference>
<dbReference type="Gene3D" id="3.30.1370.30">
    <property type="match status" value="1"/>
</dbReference>
<evidence type="ECO:0000256" key="1">
    <source>
        <dbReference type="ARBA" id="ARBA00006471"/>
    </source>
</evidence>
<dbReference type="SUPFAM" id="SSF56047">
    <property type="entry name" value="Ribosomal protein S8"/>
    <property type="match status" value="1"/>
</dbReference>
<gene>
    <name evidence="5" type="ORF">GOP47_0021896</name>
</gene>
<evidence type="ECO:0000313" key="6">
    <source>
        <dbReference type="Proteomes" id="UP000886520"/>
    </source>
</evidence>
<dbReference type="GO" id="GO:0003735">
    <property type="term" value="F:structural constituent of ribosome"/>
    <property type="evidence" value="ECO:0007669"/>
    <property type="project" value="InterPro"/>
</dbReference>
<evidence type="ECO:0000256" key="3">
    <source>
        <dbReference type="ARBA" id="ARBA00023274"/>
    </source>
</evidence>
<dbReference type="InterPro" id="IPR047863">
    <property type="entry name" value="Ribosomal_uS8_CS"/>
</dbReference>
<protein>
    <recommendedName>
        <fullName evidence="7">40S ribosomal protein S15a</fullName>
    </recommendedName>
</protein>
<dbReference type="EMBL" id="JABFUD020000021">
    <property type="protein sequence ID" value="KAI5063349.1"/>
    <property type="molecule type" value="Genomic_DNA"/>
</dbReference>
<dbReference type="InterPro" id="IPR035987">
    <property type="entry name" value="Ribosomal_uS8_sf"/>
</dbReference>
<keyword evidence="2 4" id="KW-0689">Ribosomal protein</keyword>
<comment type="similarity">
    <text evidence="1 4">Belongs to the universal ribosomal protein uS8 family.</text>
</comment>
<dbReference type="Pfam" id="PF00410">
    <property type="entry name" value="Ribosomal_S8"/>
    <property type="match status" value="1"/>
</dbReference>
<dbReference type="PROSITE" id="PS00053">
    <property type="entry name" value="RIBOSOMAL_S8"/>
    <property type="match status" value="1"/>
</dbReference>
<dbReference type="GO" id="GO:1990904">
    <property type="term" value="C:ribonucleoprotein complex"/>
    <property type="evidence" value="ECO:0007669"/>
    <property type="project" value="UniProtKB-KW"/>
</dbReference>
<proteinExistence type="inferred from homology"/>
<comment type="caution">
    <text evidence="5">The sequence shown here is derived from an EMBL/GenBank/DDBJ whole genome shotgun (WGS) entry which is preliminary data.</text>
</comment>